<dbReference type="GO" id="GO:0008270">
    <property type="term" value="F:zinc ion binding"/>
    <property type="evidence" value="ECO:0007669"/>
    <property type="project" value="InterPro"/>
</dbReference>
<proteinExistence type="predicted"/>
<dbReference type="Proteomes" id="UP000019150">
    <property type="component" value="Chromosome"/>
</dbReference>
<keyword evidence="2" id="KW-0378">Hydrolase</keyword>
<dbReference type="HOGENOM" id="CLU_2410028_0_0_11"/>
<dbReference type="Pfam" id="PF01844">
    <property type="entry name" value="HNH"/>
    <property type="match status" value="1"/>
</dbReference>
<evidence type="ECO:0000259" key="1">
    <source>
        <dbReference type="SMART" id="SM00507"/>
    </source>
</evidence>
<protein>
    <submittedName>
        <fullName evidence="2">HNH endonuclease family protein</fullName>
    </submittedName>
</protein>
<dbReference type="SMART" id="SM00507">
    <property type="entry name" value="HNHc"/>
    <property type="match status" value="1"/>
</dbReference>
<dbReference type="InterPro" id="IPR002711">
    <property type="entry name" value="HNH"/>
</dbReference>
<organism evidence="2 3">
    <name type="scientific">Nocardia nova SH22a</name>
    <dbReference type="NCBI Taxonomy" id="1415166"/>
    <lineage>
        <taxon>Bacteria</taxon>
        <taxon>Bacillati</taxon>
        <taxon>Actinomycetota</taxon>
        <taxon>Actinomycetes</taxon>
        <taxon>Mycobacteriales</taxon>
        <taxon>Nocardiaceae</taxon>
        <taxon>Nocardia</taxon>
    </lineage>
</organism>
<reference evidence="2 3" key="1">
    <citation type="journal article" date="2014" name="Appl. Environ. Microbiol.">
        <title>Insights into the Microbial Degradation of Rubber and Gutta-Percha by Analysis of the Complete Genome of Nocardia nova SH22a.</title>
        <authorList>
            <person name="Luo Q."/>
            <person name="Hiessl S."/>
            <person name="Poehlein A."/>
            <person name="Daniel R."/>
            <person name="Steinbuchel A."/>
        </authorList>
    </citation>
    <scope>NUCLEOTIDE SEQUENCE [LARGE SCALE GENOMIC DNA]</scope>
    <source>
        <strain evidence="2">SH22a</strain>
    </source>
</reference>
<dbReference type="eggNOG" id="COG1403">
    <property type="taxonomic scope" value="Bacteria"/>
</dbReference>
<evidence type="ECO:0000313" key="3">
    <source>
        <dbReference type="Proteomes" id="UP000019150"/>
    </source>
</evidence>
<dbReference type="EMBL" id="CP006850">
    <property type="protein sequence ID" value="AHH22093.1"/>
    <property type="molecule type" value="Genomic_DNA"/>
</dbReference>
<accession>W5TT45</accession>
<keyword evidence="2" id="KW-0255">Endonuclease</keyword>
<dbReference type="InterPro" id="IPR003615">
    <property type="entry name" value="HNH_nuc"/>
</dbReference>
<dbReference type="RefSeq" id="WP_025353367.1">
    <property type="nucleotide sequence ID" value="NZ_CP006850.1"/>
</dbReference>
<dbReference type="PATRIC" id="fig|1415166.3.peg.7528"/>
<dbReference type="STRING" id="1415166.NONO_c73370"/>
<feature type="domain" description="HNH nuclease" evidence="1">
    <location>
        <begin position="10"/>
        <end position="70"/>
    </location>
</feature>
<gene>
    <name evidence="2" type="ORF">NONO_c73370</name>
</gene>
<dbReference type="KEGG" id="nno:NONO_c73370"/>
<keyword evidence="3" id="KW-1185">Reference proteome</keyword>
<dbReference type="GO" id="GO:0003676">
    <property type="term" value="F:nucleic acid binding"/>
    <property type="evidence" value="ECO:0007669"/>
    <property type="project" value="InterPro"/>
</dbReference>
<sequence>MAGRSSTNQSRHRAVIRRTRPPCALCGNEIDYSLPHLDPWSFVIDHVIPLAKGGTDTLDNIQAAHRYCNRLKSDTEDLGTIHPVHVFVTDRTW</sequence>
<keyword evidence="2" id="KW-0540">Nuclease</keyword>
<dbReference type="CDD" id="cd00085">
    <property type="entry name" value="HNHc"/>
    <property type="match status" value="1"/>
</dbReference>
<dbReference type="AlphaFoldDB" id="W5TT45"/>
<name>W5TT45_9NOCA</name>
<dbReference type="OrthoDB" id="4565094at2"/>
<dbReference type="GO" id="GO:0004519">
    <property type="term" value="F:endonuclease activity"/>
    <property type="evidence" value="ECO:0007669"/>
    <property type="project" value="UniProtKB-KW"/>
</dbReference>
<dbReference type="Gene3D" id="1.10.30.50">
    <property type="match status" value="1"/>
</dbReference>
<evidence type="ECO:0000313" key="2">
    <source>
        <dbReference type="EMBL" id="AHH22093.1"/>
    </source>
</evidence>